<dbReference type="Gene3D" id="3.40.50.720">
    <property type="entry name" value="NAD(P)-binding Rossmann-like Domain"/>
    <property type="match status" value="1"/>
</dbReference>
<organism evidence="5 6">
    <name type="scientific">Hyphomonas atlantica</name>
    <dbReference type="NCBI Taxonomy" id="1280948"/>
    <lineage>
        <taxon>Bacteria</taxon>
        <taxon>Pseudomonadati</taxon>
        <taxon>Pseudomonadota</taxon>
        <taxon>Alphaproteobacteria</taxon>
        <taxon>Hyphomonadales</taxon>
        <taxon>Hyphomonadaceae</taxon>
        <taxon>Hyphomonas</taxon>
    </lineage>
</organism>
<evidence type="ECO:0000256" key="3">
    <source>
        <dbReference type="RuleBase" id="RU000363"/>
    </source>
</evidence>
<dbReference type="SMART" id="SM00822">
    <property type="entry name" value="PKS_KR"/>
    <property type="match status" value="1"/>
</dbReference>
<dbReference type="EMBL" id="AWFH01000061">
    <property type="protein sequence ID" value="KCZ58173.1"/>
    <property type="molecule type" value="Genomic_DNA"/>
</dbReference>
<dbReference type="GO" id="GO:0016491">
    <property type="term" value="F:oxidoreductase activity"/>
    <property type="evidence" value="ECO:0007669"/>
    <property type="project" value="UniProtKB-KW"/>
</dbReference>
<feature type="domain" description="Ketoreductase" evidence="4">
    <location>
        <begin position="2"/>
        <end position="178"/>
    </location>
</feature>
<dbReference type="InterPro" id="IPR002347">
    <property type="entry name" value="SDR_fam"/>
</dbReference>
<dbReference type="GeneID" id="92500369"/>
<gene>
    <name evidence="5" type="ORF">HY36_09955</name>
</gene>
<evidence type="ECO:0000313" key="5">
    <source>
        <dbReference type="EMBL" id="KCZ58173.1"/>
    </source>
</evidence>
<dbReference type="PROSITE" id="PS00061">
    <property type="entry name" value="ADH_SHORT"/>
    <property type="match status" value="1"/>
</dbReference>
<dbReference type="CDD" id="cd05374">
    <property type="entry name" value="17beta-HSD-like_SDR_c"/>
    <property type="match status" value="1"/>
</dbReference>
<dbReference type="PANTHER" id="PTHR43976">
    <property type="entry name" value="SHORT CHAIN DEHYDROGENASE"/>
    <property type="match status" value="1"/>
</dbReference>
<dbReference type="AlphaFoldDB" id="A0A059DXG6"/>
<comment type="similarity">
    <text evidence="1 3">Belongs to the short-chain dehydrogenases/reductases (SDR) family.</text>
</comment>
<dbReference type="OrthoDB" id="9785826at2"/>
<dbReference type="PATRIC" id="fig|1280948.3.peg.3110"/>
<dbReference type="eggNOG" id="COG0300">
    <property type="taxonomic scope" value="Bacteria"/>
</dbReference>
<dbReference type="SUPFAM" id="SSF51735">
    <property type="entry name" value="NAD(P)-binding Rossmann-fold domains"/>
    <property type="match status" value="1"/>
</dbReference>
<evidence type="ECO:0000259" key="4">
    <source>
        <dbReference type="SMART" id="SM00822"/>
    </source>
</evidence>
<keyword evidence="6" id="KW-1185">Reference proteome</keyword>
<dbReference type="Proteomes" id="UP000024547">
    <property type="component" value="Unassembled WGS sequence"/>
</dbReference>
<protein>
    <recommendedName>
        <fullName evidence="4">Ketoreductase domain-containing protein</fullName>
    </recommendedName>
</protein>
<dbReference type="RefSeq" id="WP_035554673.1">
    <property type="nucleotide sequence ID" value="NZ_AWFH01000061.1"/>
</dbReference>
<comment type="caution">
    <text evidence="5">The sequence shown here is derived from an EMBL/GenBank/DDBJ whole genome shotgun (WGS) entry which is preliminary data.</text>
</comment>
<sequence length="277" mass="29449">MKTWLITGVSKGLGKQIALQMLEQGDRVIGTVRSEQDHKEFSSQAGGRAIALLLDVTDFDEVSEKVAEAEREHGPIDVLVNNAGYGLTGAIEETSIQEIRSLFDVNVLGAIAMIQAVLPGMRRRRAGHIVNVSSASGLAPWAGTGIYGASKYALECIGQTLADEVSPLGIHVTNVAPGGMRTDFAGGSLRAVEPTIPDYETTAHMAHQVLSEGKGREPSAPGKIASAIAHLVEMDVPPRLLLLGADAYKYATDHLRSQLDAMDAFKELTHSVSVEAV</sequence>
<name>A0A059DXG6_9PROT</name>
<dbReference type="InterPro" id="IPR051911">
    <property type="entry name" value="SDR_oxidoreductase"/>
</dbReference>
<evidence type="ECO:0000256" key="1">
    <source>
        <dbReference type="ARBA" id="ARBA00006484"/>
    </source>
</evidence>
<evidence type="ECO:0000256" key="2">
    <source>
        <dbReference type="ARBA" id="ARBA00023002"/>
    </source>
</evidence>
<accession>A0A059DXG6</accession>
<dbReference type="InterPro" id="IPR057326">
    <property type="entry name" value="KR_dom"/>
</dbReference>
<proteinExistence type="inferred from homology"/>
<reference evidence="5 6" key="1">
    <citation type="journal article" date="2014" name="Antonie Van Leeuwenhoek">
        <title>Hyphomonas beringensis sp. nov. and Hyphomonas chukchiensis sp. nov., isolated from surface seawater of the Bering Sea and Chukchi Sea.</title>
        <authorList>
            <person name="Li C."/>
            <person name="Lai Q."/>
            <person name="Li G."/>
            <person name="Dong C."/>
            <person name="Wang J."/>
            <person name="Liao Y."/>
            <person name="Shao Z."/>
        </authorList>
    </citation>
    <scope>NUCLEOTIDE SEQUENCE [LARGE SCALE GENOMIC DNA]</scope>
    <source>
        <strain evidence="5 6">22II1-22F38</strain>
    </source>
</reference>
<dbReference type="STRING" id="1280948.HY36_09955"/>
<keyword evidence="2" id="KW-0560">Oxidoreductase</keyword>
<dbReference type="PANTHER" id="PTHR43976:SF16">
    <property type="entry name" value="SHORT-CHAIN DEHYDROGENASE_REDUCTASE FAMILY PROTEIN"/>
    <property type="match status" value="1"/>
</dbReference>
<dbReference type="PRINTS" id="PR00080">
    <property type="entry name" value="SDRFAMILY"/>
</dbReference>
<dbReference type="InterPro" id="IPR020904">
    <property type="entry name" value="Sc_DH/Rdtase_CS"/>
</dbReference>
<dbReference type="PRINTS" id="PR00081">
    <property type="entry name" value="GDHRDH"/>
</dbReference>
<evidence type="ECO:0000313" key="6">
    <source>
        <dbReference type="Proteomes" id="UP000024547"/>
    </source>
</evidence>
<dbReference type="NCBIfam" id="NF004824">
    <property type="entry name" value="PRK06180.1"/>
    <property type="match status" value="1"/>
</dbReference>
<dbReference type="InterPro" id="IPR036291">
    <property type="entry name" value="NAD(P)-bd_dom_sf"/>
</dbReference>
<dbReference type="Pfam" id="PF00106">
    <property type="entry name" value="adh_short"/>
    <property type="match status" value="1"/>
</dbReference>